<dbReference type="GO" id="GO:0016491">
    <property type="term" value="F:oxidoreductase activity"/>
    <property type="evidence" value="ECO:0007669"/>
    <property type="project" value="UniProtKB-KW"/>
</dbReference>
<dbReference type="PANTHER" id="PTHR43157">
    <property type="entry name" value="PHOSPHATIDYLINOSITOL-GLYCAN BIOSYNTHESIS CLASS F PROTEIN-RELATED"/>
    <property type="match status" value="1"/>
</dbReference>
<dbReference type="Gene3D" id="3.40.50.720">
    <property type="entry name" value="NAD(P)-binding Rossmann-like Domain"/>
    <property type="match status" value="1"/>
</dbReference>
<sequence>MGVDEVLHIEWGLPLPPVWMGVAAGVATLLVVLVKWNKAKRCTDSTDLRGKTVIITGANTGIGFSTARDLAARDAKVILACRSKERGEAARQDIVVATGNKNVVVRQLDLFDFESVRQFAEQILREEDRLDILINNAAIFGLPQPPSKHGLEVTMAINHFGHFLLTLLLLDLLKKSAPSRVITVSSGANGMDKKVGIDFSNLHCERAQSQFARYAASKLANIFFTRELARRLHGTGVTAYCLHPGFVSTHIGRNLGAFSKSLLWALSSVIRSGDEGSQTSIFLAVADASKLESGKYYFDCALAEHKVNPLADDRQLVGKLWDVSAQLTGVSPDI</sequence>
<dbReference type="Proteomes" id="UP001374579">
    <property type="component" value="Unassembled WGS sequence"/>
</dbReference>
<accession>A0AAN9C4N0</accession>
<proteinExistence type="inferred from homology"/>
<dbReference type="EMBL" id="JBAMIC010000001">
    <property type="protein sequence ID" value="KAK7116818.1"/>
    <property type="molecule type" value="Genomic_DNA"/>
</dbReference>
<name>A0AAN9C4N0_9CAEN</name>
<keyword evidence="5" id="KW-1185">Reference proteome</keyword>
<protein>
    <recommendedName>
        <fullName evidence="6">Retinol dehydrogenase 12</fullName>
    </recommendedName>
</protein>
<evidence type="ECO:0000313" key="5">
    <source>
        <dbReference type="Proteomes" id="UP001374579"/>
    </source>
</evidence>
<dbReference type="PRINTS" id="PR00081">
    <property type="entry name" value="GDHRDH"/>
</dbReference>
<dbReference type="AlphaFoldDB" id="A0AAN9C4N0"/>
<gene>
    <name evidence="4" type="ORF">V1264_002432</name>
</gene>
<organism evidence="4 5">
    <name type="scientific">Littorina saxatilis</name>
    <dbReference type="NCBI Taxonomy" id="31220"/>
    <lineage>
        <taxon>Eukaryota</taxon>
        <taxon>Metazoa</taxon>
        <taxon>Spiralia</taxon>
        <taxon>Lophotrochozoa</taxon>
        <taxon>Mollusca</taxon>
        <taxon>Gastropoda</taxon>
        <taxon>Caenogastropoda</taxon>
        <taxon>Littorinimorpha</taxon>
        <taxon>Littorinoidea</taxon>
        <taxon>Littorinidae</taxon>
        <taxon>Littorina</taxon>
    </lineage>
</organism>
<keyword evidence="1" id="KW-0560">Oxidoreductase</keyword>
<comment type="caution">
    <text evidence="4">The sequence shown here is derived from an EMBL/GenBank/DDBJ whole genome shotgun (WGS) entry which is preliminary data.</text>
</comment>
<dbReference type="PANTHER" id="PTHR43157:SF31">
    <property type="entry name" value="PHOSPHATIDYLINOSITOL-GLYCAN BIOSYNTHESIS CLASS F PROTEIN"/>
    <property type="match status" value="1"/>
</dbReference>
<dbReference type="SUPFAM" id="SSF51735">
    <property type="entry name" value="NAD(P)-binding Rossmann-fold domains"/>
    <property type="match status" value="1"/>
</dbReference>
<reference evidence="4 5" key="1">
    <citation type="submission" date="2024-02" db="EMBL/GenBank/DDBJ databases">
        <title>Chromosome-scale genome assembly of the rough periwinkle Littorina saxatilis.</title>
        <authorList>
            <person name="De Jode A."/>
            <person name="Faria R."/>
            <person name="Formenti G."/>
            <person name="Sims Y."/>
            <person name="Smith T.P."/>
            <person name="Tracey A."/>
            <person name="Wood J.M.D."/>
            <person name="Zagrodzka Z.B."/>
            <person name="Johannesson K."/>
            <person name="Butlin R.K."/>
            <person name="Leder E.H."/>
        </authorList>
    </citation>
    <scope>NUCLEOTIDE SEQUENCE [LARGE SCALE GENOMIC DNA]</scope>
    <source>
        <strain evidence="4">Snail1</strain>
        <tissue evidence="4">Muscle</tissue>
    </source>
</reference>
<evidence type="ECO:0000313" key="4">
    <source>
        <dbReference type="EMBL" id="KAK7116818.1"/>
    </source>
</evidence>
<dbReference type="InterPro" id="IPR036291">
    <property type="entry name" value="NAD(P)-bd_dom_sf"/>
</dbReference>
<comment type="similarity">
    <text evidence="2">Belongs to the short-chain dehydrogenases/reductases (SDR) family.</text>
</comment>
<keyword evidence="3" id="KW-1133">Transmembrane helix</keyword>
<evidence type="ECO:0000256" key="3">
    <source>
        <dbReference type="SAM" id="Phobius"/>
    </source>
</evidence>
<dbReference type="PRINTS" id="PR00080">
    <property type="entry name" value="SDRFAMILY"/>
</dbReference>
<evidence type="ECO:0008006" key="6">
    <source>
        <dbReference type="Google" id="ProtNLM"/>
    </source>
</evidence>
<keyword evidence="3" id="KW-0812">Transmembrane</keyword>
<dbReference type="InterPro" id="IPR002347">
    <property type="entry name" value="SDR_fam"/>
</dbReference>
<evidence type="ECO:0000256" key="1">
    <source>
        <dbReference type="ARBA" id="ARBA00023002"/>
    </source>
</evidence>
<evidence type="ECO:0000256" key="2">
    <source>
        <dbReference type="RuleBase" id="RU000363"/>
    </source>
</evidence>
<feature type="transmembrane region" description="Helical" evidence="3">
    <location>
        <begin position="18"/>
        <end position="36"/>
    </location>
</feature>
<keyword evidence="3" id="KW-0472">Membrane</keyword>
<dbReference type="Pfam" id="PF00106">
    <property type="entry name" value="adh_short"/>
    <property type="match status" value="1"/>
</dbReference>